<dbReference type="InterPro" id="IPR003594">
    <property type="entry name" value="HATPase_dom"/>
</dbReference>
<dbReference type="GO" id="GO:0000155">
    <property type="term" value="F:phosphorelay sensor kinase activity"/>
    <property type="evidence" value="ECO:0007669"/>
    <property type="project" value="InterPro"/>
</dbReference>
<evidence type="ECO:0000256" key="6">
    <source>
        <dbReference type="ARBA" id="ARBA00023015"/>
    </source>
</evidence>
<dbReference type="GO" id="GO:0005886">
    <property type="term" value="C:plasma membrane"/>
    <property type="evidence" value="ECO:0007669"/>
    <property type="project" value="TreeGrafter"/>
</dbReference>
<dbReference type="CDD" id="cd17546">
    <property type="entry name" value="REC_hyHK_CKI1_RcsC-like"/>
    <property type="match status" value="1"/>
</dbReference>
<evidence type="ECO:0000256" key="3">
    <source>
        <dbReference type="ARBA" id="ARBA00022553"/>
    </source>
</evidence>
<dbReference type="SUPFAM" id="SSF55874">
    <property type="entry name" value="ATPase domain of HSP90 chaperone/DNA topoisomerase II/histidine kinase"/>
    <property type="match status" value="1"/>
</dbReference>
<gene>
    <name evidence="13" type="ORF">E6K71_10205</name>
</gene>
<feature type="domain" description="Histidine kinase" evidence="11">
    <location>
        <begin position="344"/>
        <end position="561"/>
    </location>
</feature>
<evidence type="ECO:0000259" key="11">
    <source>
        <dbReference type="PROSITE" id="PS50109"/>
    </source>
</evidence>
<evidence type="ECO:0000256" key="8">
    <source>
        <dbReference type="PROSITE-ProRule" id="PRU00169"/>
    </source>
</evidence>
<dbReference type="InterPro" id="IPR001789">
    <property type="entry name" value="Sig_transdc_resp-reg_receiver"/>
</dbReference>
<dbReference type="Pfam" id="PF00072">
    <property type="entry name" value="Response_reg"/>
    <property type="match status" value="2"/>
</dbReference>
<evidence type="ECO:0000256" key="7">
    <source>
        <dbReference type="ARBA" id="ARBA00023163"/>
    </source>
</evidence>
<dbReference type="SMART" id="SM00448">
    <property type="entry name" value="REC"/>
    <property type="match status" value="2"/>
</dbReference>
<dbReference type="PROSITE" id="PS50109">
    <property type="entry name" value="HIS_KIN"/>
    <property type="match status" value="1"/>
</dbReference>
<evidence type="ECO:0000256" key="9">
    <source>
        <dbReference type="SAM" id="Coils"/>
    </source>
</evidence>
<comment type="caution">
    <text evidence="13">The sequence shown here is derived from an EMBL/GenBank/DDBJ whole genome shotgun (WGS) entry which is preliminary data.</text>
</comment>
<dbReference type="InterPro" id="IPR036097">
    <property type="entry name" value="HisK_dim/P_sf"/>
</dbReference>
<evidence type="ECO:0000256" key="10">
    <source>
        <dbReference type="SAM" id="MobiDB-lite"/>
    </source>
</evidence>
<dbReference type="InterPro" id="IPR004358">
    <property type="entry name" value="Sig_transdc_His_kin-like_C"/>
</dbReference>
<feature type="coiled-coil region" evidence="9">
    <location>
        <begin position="121"/>
        <end position="148"/>
    </location>
</feature>
<dbReference type="EMBL" id="VBOR01000115">
    <property type="protein sequence ID" value="TMQ47336.1"/>
    <property type="molecule type" value="Genomic_DNA"/>
</dbReference>
<dbReference type="SUPFAM" id="SSF52172">
    <property type="entry name" value="CheY-like"/>
    <property type="match status" value="2"/>
</dbReference>
<evidence type="ECO:0000256" key="1">
    <source>
        <dbReference type="ARBA" id="ARBA00000085"/>
    </source>
</evidence>
<dbReference type="InterPro" id="IPR003661">
    <property type="entry name" value="HisK_dim/P_dom"/>
</dbReference>
<dbReference type="SUPFAM" id="SSF47384">
    <property type="entry name" value="Homodimeric domain of signal transducing histidine kinase"/>
    <property type="match status" value="1"/>
</dbReference>
<name>A0A538S7N4_UNCEI</name>
<evidence type="ECO:0000256" key="5">
    <source>
        <dbReference type="ARBA" id="ARBA00022777"/>
    </source>
</evidence>
<dbReference type="Gene3D" id="3.40.50.2300">
    <property type="match status" value="2"/>
</dbReference>
<dbReference type="GO" id="GO:0009927">
    <property type="term" value="F:histidine phosphotransfer kinase activity"/>
    <property type="evidence" value="ECO:0007669"/>
    <property type="project" value="TreeGrafter"/>
</dbReference>
<feature type="region of interest" description="Disordered" evidence="10">
    <location>
        <begin position="231"/>
        <end position="250"/>
    </location>
</feature>
<dbReference type="SUPFAM" id="SSF55781">
    <property type="entry name" value="GAF domain-like"/>
    <property type="match status" value="1"/>
</dbReference>
<dbReference type="Pfam" id="PF13185">
    <property type="entry name" value="GAF_2"/>
    <property type="match status" value="1"/>
</dbReference>
<evidence type="ECO:0000313" key="13">
    <source>
        <dbReference type="EMBL" id="TMQ47336.1"/>
    </source>
</evidence>
<dbReference type="EC" id="2.7.13.3" evidence="2"/>
<dbReference type="PROSITE" id="PS50110">
    <property type="entry name" value="RESPONSE_REGULATORY"/>
    <property type="match status" value="2"/>
</dbReference>
<dbReference type="PANTHER" id="PTHR43047">
    <property type="entry name" value="TWO-COMPONENT HISTIDINE PROTEIN KINASE"/>
    <property type="match status" value="1"/>
</dbReference>
<feature type="modified residue" description="4-aspartylphosphate" evidence="8">
    <location>
        <position position="632"/>
    </location>
</feature>
<reference evidence="13 14" key="1">
    <citation type="journal article" date="2019" name="Nat. Microbiol.">
        <title>Mediterranean grassland soil C-N compound turnover is dependent on rainfall and depth, and is mediated by genomically divergent microorganisms.</title>
        <authorList>
            <person name="Diamond S."/>
            <person name="Andeer P.F."/>
            <person name="Li Z."/>
            <person name="Crits-Christoph A."/>
            <person name="Burstein D."/>
            <person name="Anantharaman K."/>
            <person name="Lane K.R."/>
            <person name="Thomas B.C."/>
            <person name="Pan C."/>
            <person name="Northen T.R."/>
            <person name="Banfield J.F."/>
        </authorList>
    </citation>
    <scope>NUCLEOTIDE SEQUENCE [LARGE SCALE GENOMIC DNA]</scope>
    <source>
        <strain evidence="13">WS_1</strain>
    </source>
</reference>
<dbReference type="InterPro" id="IPR011006">
    <property type="entry name" value="CheY-like_superfamily"/>
</dbReference>
<accession>A0A538S7N4</accession>
<dbReference type="Proteomes" id="UP000316292">
    <property type="component" value="Unassembled WGS sequence"/>
</dbReference>
<keyword evidence="7" id="KW-0804">Transcription</keyword>
<dbReference type="SMART" id="SM00065">
    <property type="entry name" value="GAF"/>
    <property type="match status" value="1"/>
</dbReference>
<proteinExistence type="predicted"/>
<dbReference type="InterPro" id="IPR005467">
    <property type="entry name" value="His_kinase_dom"/>
</dbReference>
<dbReference type="PRINTS" id="PR00344">
    <property type="entry name" value="BCTRLSENSOR"/>
</dbReference>
<feature type="modified residue" description="4-aspartylphosphate" evidence="8">
    <location>
        <position position="54"/>
    </location>
</feature>
<dbReference type="FunFam" id="3.40.50.2300:FF:000018">
    <property type="entry name" value="DNA-binding transcriptional regulator NtrC"/>
    <property type="match status" value="1"/>
</dbReference>
<keyword evidence="4" id="KW-0808">Transferase</keyword>
<dbReference type="InterPro" id="IPR029016">
    <property type="entry name" value="GAF-like_dom_sf"/>
</dbReference>
<evidence type="ECO:0000256" key="2">
    <source>
        <dbReference type="ARBA" id="ARBA00012438"/>
    </source>
</evidence>
<dbReference type="SMART" id="SM00387">
    <property type="entry name" value="HATPase_c"/>
    <property type="match status" value="1"/>
</dbReference>
<dbReference type="CDD" id="cd00082">
    <property type="entry name" value="HisKA"/>
    <property type="match status" value="1"/>
</dbReference>
<keyword evidence="9" id="KW-0175">Coiled coil</keyword>
<dbReference type="InterPro" id="IPR003018">
    <property type="entry name" value="GAF"/>
</dbReference>
<dbReference type="Pfam" id="PF02518">
    <property type="entry name" value="HATPase_c"/>
    <property type="match status" value="1"/>
</dbReference>
<organism evidence="13 14">
    <name type="scientific">Eiseniibacteriota bacterium</name>
    <dbReference type="NCBI Taxonomy" id="2212470"/>
    <lineage>
        <taxon>Bacteria</taxon>
        <taxon>Candidatus Eiseniibacteriota</taxon>
    </lineage>
</organism>
<dbReference type="Gene3D" id="3.30.565.10">
    <property type="entry name" value="Histidine kinase-like ATPase, C-terminal domain"/>
    <property type="match status" value="1"/>
</dbReference>
<dbReference type="SMART" id="SM00388">
    <property type="entry name" value="HisKA"/>
    <property type="match status" value="1"/>
</dbReference>
<feature type="domain" description="Response regulatory" evidence="12">
    <location>
        <begin position="583"/>
        <end position="697"/>
    </location>
</feature>
<dbReference type="AlphaFoldDB" id="A0A538S7N4"/>
<comment type="catalytic activity">
    <reaction evidence="1">
        <text>ATP + protein L-histidine = ADP + protein N-phospho-L-histidine.</text>
        <dbReference type="EC" id="2.7.13.3"/>
    </reaction>
</comment>
<keyword evidence="3 8" id="KW-0597">Phosphoprotein</keyword>
<dbReference type="Gene3D" id="1.10.287.130">
    <property type="match status" value="1"/>
</dbReference>
<sequence>MERTRVLVVDDETTVQYVLTTLLQKEGYETESAGSAEEALTKLERGPISVAFLDIVLPGLNGLNLLDRIKEREPDAEVIVMTSQSSSKTAVDALRKGAYDYIDKPFELDHVIAVAERAASRRRLRLENRRLQEEQVRQNKALEEAVKRLGSLNSAGTALAAITSIEDLLDFIVELVSKELDADRVSLMLINEQGTELSIAASRGLDSTIVTQTRVPLGAGVAGRVAREGKQLYSNGDPADPTVEAGGHPGAHGPFASIPISVSVPIRTLKNVLGVLNVTGRRESRPFDREDCSYLSALAGQLAVALERARHADSLQAAYDTLRRAQDELVTTGRLKAIGEMAAGVAHDFNNLLNGILVNSQLIQRDLDQDGVSPDRLRKQAGMVEKLALQGADTVRRLQDFAGIRKDRPTERVDLNDVARRAVELTTPKWQAELGASGISIEIEVSLPSVPAITGNVRELTQAVSNLIFNAVEAMPAGGWIRIVTSGDDRGVRLTVSDTGCGMSQEVQDRLFENFFTTKAHGQGLGMSVVRGIIRRLGGEIEIESRPGEGASIALVFPPAGPPATAGEPTISVHSDVPTKRGKILVVDDDEINREICVEVLEPLGHEIHSASSGVEAAELITRDRFDLVITDLSMPGASGWDVARQVKAASPSTRVMLLSGWSVQQDPEQTKAAGIDLVLSKPVQVHELAQAVQRLLLDQRQGAQPVGAKSRRVP</sequence>
<evidence type="ECO:0000313" key="14">
    <source>
        <dbReference type="Proteomes" id="UP000316292"/>
    </source>
</evidence>
<keyword evidence="5" id="KW-0418">Kinase</keyword>
<feature type="domain" description="Response regulatory" evidence="12">
    <location>
        <begin position="5"/>
        <end position="119"/>
    </location>
</feature>
<evidence type="ECO:0000259" key="12">
    <source>
        <dbReference type="PROSITE" id="PS50110"/>
    </source>
</evidence>
<dbReference type="PANTHER" id="PTHR43047:SF72">
    <property type="entry name" value="OSMOSENSING HISTIDINE PROTEIN KINASE SLN1"/>
    <property type="match status" value="1"/>
</dbReference>
<dbReference type="Gene3D" id="3.30.450.40">
    <property type="match status" value="1"/>
</dbReference>
<evidence type="ECO:0000256" key="4">
    <source>
        <dbReference type="ARBA" id="ARBA00022679"/>
    </source>
</evidence>
<keyword evidence="6" id="KW-0805">Transcription regulation</keyword>
<protein>
    <recommendedName>
        <fullName evidence="2">histidine kinase</fullName>
        <ecNumber evidence="2">2.7.13.3</ecNumber>
    </recommendedName>
</protein>
<dbReference type="InterPro" id="IPR036890">
    <property type="entry name" value="HATPase_C_sf"/>
</dbReference>